<feature type="compositionally biased region" description="Basic and acidic residues" evidence="1">
    <location>
        <begin position="442"/>
        <end position="467"/>
    </location>
</feature>
<organism evidence="4 5">
    <name type="scientific">Diaporthe ampelina</name>
    <dbReference type="NCBI Taxonomy" id="1214573"/>
    <lineage>
        <taxon>Eukaryota</taxon>
        <taxon>Fungi</taxon>
        <taxon>Dikarya</taxon>
        <taxon>Ascomycota</taxon>
        <taxon>Pezizomycotina</taxon>
        <taxon>Sordariomycetes</taxon>
        <taxon>Sordariomycetidae</taxon>
        <taxon>Diaporthales</taxon>
        <taxon>Diaporthaceae</taxon>
        <taxon>Diaporthe</taxon>
    </lineage>
</organism>
<feature type="compositionally biased region" description="Low complexity" evidence="1">
    <location>
        <begin position="90"/>
        <end position="101"/>
    </location>
</feature>
<feature type="compositionally biased region" description="Pro residues" evidence="1">
    <location>
        <begin position="615"/>
        <end position="631"/>
    </location>
</feature>
<evidence type="ECO:0000256" key="1">
    <source>
        <dbReference type="SAM" id="MobiDB-lite"/>
    </source>
</evidence>
<dbReference type="AlphaFoldDB" id="A0A0G2F877"/>
<reference evidence="4 5" key="2">
    <citation type="submission" date="2015-05" db="EMBL/GenBank/DDBJ databases">
        <authorList>
            <person name="Morales-Cruz A."/>
            <person name="Amrine K.C."/>
            <person name="Cantu D."/>
        </authorList>
    </citation>
    <scope>NUCLEOTIDE SEQUENCE [LARGE SCALE GENOMIC DNA]</scope>
    <source>
        <strain evidence="4">DA912</strain>
    </source>
</reference>
<keyword evidence="5" id="KW-1185">Reference proteome</keyword>
<feature type="region of interest" description="Disordered" evidence="1">
    <location>
        <begin position="648"/>
        <end position="667"/>
    </location>
</feature>
<dbReference type="GO" id="GO:0034063">
    <property type="term" value="P:stress granule assembly"/>
    <property type="evidence" value="ECO:0007669"/>
    <property type="project" value="TreeGrafter"/>
</dbReference>
<proteinExistence type="predicted"/>
<dbReference type="PANTHER" id="PTHR12854:SF7">
    <property type="entry name" value="ATAXIN-2 HOMOLOG"/>
    <property type="match status" value="1"/>
</dbReference>
<feature type="region of interest" description="Disordered" evidence="1">
    <location>
        <begin position="615"/>
        <end position="634"/>
    </location>
</feature>
<feature type="compositionally biased region" description="Polar residues" evidence="1">
    <location>
        <begin position="264"/>
        <end position="276"/>
    </location>
</feature>
<dbReference type="EMBL" id="LCUC01000434">
    <property type="protein sequence ID" value="KKY30897.1"/>
    <property type="molecule type" value="Genomic_DNA"/>
</dbReference>
<evidence type="ECO:0000256" key="2">
    <source>
        <dbReference type="SAM" id="SignalP"/>
    </source>
</evidence>
<feature type="domain" description="LsmAD" evidence="3">
    <location>
        <begin position="153"/>
        <end position="227"/>
    </location>
</feature>
<gene>
    <name evidence="4" type="ORF">UCDDA912_g09155</name>
</gene>
<feature type="chain" id="PRO_5012542744" description="LsmAD domain-containing protein" evidence="2">
    <location>
        <begin position="16"/>
        <end position="667"/>
    </location>
</feature>
<feature type="compositionally biased region" description="Basic and acidic residues" evidence="1">
    <location>
        <begin position="302"/>
        <end position="335"/>
    </location>
</feature>
<feature type="compositionally biased region" description="Polar residues" evidence="1">
    <location>
        <begin position="287"/>
        <end position="301"/>
    </location>
</feature>
<dbReference type="PANTHER" id="PTHR12854">
    <property type="entry name" value="ATAXIN 2-RELATED"/>
    <property type="match status" value="1"/>
</dbReference>
<dbReference type="STRING" id="1214573.A0A0G2F877"/>
<accession>A0A0G2F877</accession>
<dbReference type="OrthoDB" id="2275718at2759"/>
<evidence type="ECO:0000313" key="4">
    <source>
        <dbReference type="EMBL" id="KKY30897.1"/>
    </source>
</evidence>
<feature type="signal peptide" evidence="2">
    <location>
        <begin position="1"/>
        <end position="15"/>
    </location>
</feature>
<reference evidence="4 5" key="1">
    <citation type="submission" date="2015-05" db="EMBL/GenBank/DDBJ databases">
        <title>Distinctive expansion of gene families associated with plant cell wall degradation and secondary metabolism in the genomes of grapevine trunk pathogens.</title>
        <authorList>
            <person name="Lawrence D.P."/>
            <person name="Travadon R."/>
            <person name="Rolshausen P.E."/>
            <person name="Baumgartner K."/>
        </authorList>
    </citation>
    <scope>NUCLEOTIDE SEQUENCE [LARGE SCALE GENOMIC DNA]</scope>
    <source>
        <strain evidence="4">DA912</strain>
    </source>
</reference>
<dbReference type="GO" id="GO:0010494">
    <property type="term" value="C:cytoplasmic stress granule"/>
    <property type="evidence" value="ECO:0007669"/>
    <property type="project" value="TreeGrafter"/>
</dbReference>
<sequence>MLLLLLTFLPSTATGNPKPAGNRVQITLDSGAEFEGIYANNPANPSSCHLKMVQQKKAGSADAMNGSTKRQQNNMSFARGNIADARVLGGNQNNRNGNRAGFQTDSGISGERFGGQRELKRWVADGPGDVDGSLEKATDNKPWDQFAANEEKFGLKTDYDENIYTTSIDRNHPSYKARMAKADQMAREIERSNPVSSHVAEERVMDYSGPADGGLDEEEKYSGVKRPDFPPLGSQNPNKYTPPARRAPAAQSTVKGAPVDPAIISSQLRSGPSKQPTPKPDEPKATIPTSSKAPTTQNSEPKATEAKSEGKTEASKNEIKPNDTEKGQTDTKLAEKPASTLRPAAAAAGRTTSPADKENTKPTSTTIEQTVLTSFKNFASKERQVAERARSTKAKADKEVKLIELKKFADSFKLGTPVPNDLIGIIAKDPKKQQEIQAKALKNAEESRKAKEDAKKDPVVAKEKEVTAAKPGPANSMNPSFPPRHTGLPPNHIGPGPRLNPNTQEFRPNAQPFYPTGPSAASSPRSALNNVEGQGSSTPVTGPVVKRKIKAIDFKKCFALSHVMSIKQPQTGNRAWEENGGLRPPFDTMPTWNSLSEGDDKQEKISYKQLFERPPPYAGAMPTPNPAPVAPQMPHQHQLPFHLQQGAHTVGPLHAPWAGASSGNARL</sequence>
<dbReference type="GO" id="GO:0003729">
    <property type="term" value="F:mRNA binding"/>
    <property type="evidence" value="ECO:0007669"/>
    <property type="project" value="TreeGrafter"/>
</dbReference>
<feature type="region of interest" description="Disordered" evidence="1">
    <location>
        <begin position="433"/>
        <end position="542"/>
    </location>
</feature>
<dbReference type="InterPro" id="IPR009604">
    <property type="entry name" value="LsmAD_domain"/>
</dbReference>
<feature type="region of interest" description="Disordered" evidence="1">
    <location>
        <begin position="90"/>
        <end position="111"/>
    </location>
</feature>
<protein>
    <recommendedName>
        <fullName evidence="3">LsmAD domain-containing protein</fullName>
    </recommendedName>
</protein>
<name>A0A0G2F877_9PEZI</name>
<evidence type="ECO:0000313" key="5">
    <source>
        <dbReference type="Proteomes" id="UP000034680"/>
    </source>
</evidence>
<dbReference type="InterPro" id="IPR045117">
    <property type="entry name" value="ATXN2-like"/>
</dbReference>
<dbReference type="Proteomes" id="UP000034680">
    <property type="component" value="Unassembled WGS sequence"/>
</dbReference>
<keyword evidence="2" id="KW-0732">Signal</keyword>
<feature type="compositionally biased region" description="Low complexity" evidence="1">
    <location>
        <begin position="337"/>
        <end position="354"/>
    </location>
</feature>
<feature type="region of interest" description="Disordered" evidence="1">
    <location>
        <begin position="190"/>
        <end position="369"/>
    </location>
</feature>
<dbReference type="SMART" id="SM01272">
    <property type="entry name" value="LsmAD"/>
    <property type="match status" value="1"/>
</dbReference>
<evidence type="ECO:0000259" key="3">
    <source>
        <dbReference type="SMART" id="SM01272"/>
    </source>
</evidence>
<comment type="caution">
    <text evidence="4">The sequence shown here is derived from an EMBL/GenBank/DDBJ whole genome shotgun (WGS) entry which is preliminary data.</text>
</comment>
<dbReference type="Pfam" id="PF06741">
    <property type="entry name" value="LsmAD"/>
    <property type="match status" value="1"/>
</dbReference>
<feature type="compositionally biased region" description="Polar residues" evidence="1">
    <location>
        <begin position="519"/>
        <end position="540"/>
    </location>
</feature>